<reference evidence="3" key="1">
    <citation type="journal article" date="2019" name="Int. J. Syst. Evol. Microbiol.">
        <title>The Global Catalogue of Microorganisms (GCM) 10K type strain sequencing project: providing services to taxonomists for standard genome sequencing and annotation.</title>
        <authorList>
            <consortium name="The Broad Institute Genomics Platform"/>
            <consortium name="The Broad Institute Genome Sequencing Center for Infectious Disease"/>
            <person name="Wu L."/>
            <person name="Ma J."/>
        </authorList>
    </citation>
    <scope>NUCLEOTIDE SEQUENCE [LARGE SCALE GENOMIC DNA]</scope>
    <source>
        <strain evidence="3">CCUG 62974</strain>
    </source>
</reference>
<sequence>MNERNKPAEVRRRPPRDHAGKPRDHGERTTWHRPSYRVVEASMEVSAYFLADR</sequence>
<protein>
    <recommendedName>
        <fullName evidence="4">Coenzyme PQQ synthesis protein A</fullName>
    </recommendedName>
</protein>
<organism evidence="2 3">
    <name type="scientific">Streptosporangium algeriense</name>
    <dbReference type="NCBI Taxonomy" id="1682748"/>
    <lineage>
        <taxon>Bacteria</taxon>
        <taxon>Bacillati</taxon>
        <taxon>Actinomycetota</taxon>
        <taxon>Actinomycetes</taxon>
        <taxon>Streptosporangiales</taxon>
        <taxon>Streptosporangiaceae</taxon>
        <taxon>Streptosporangium</taxon>
    </lineage>
</organism>
<evidence type="ECO:0008006" key="4">
    <source>
        <dbReference type="Google" id="ProtNLM"/>
    </source>
</evidence>
<name>A0ABW3DPH0_9ACTN</name>
<proteinExistence type="predicted"/>
<accession>A0ABW3DPH0</accession>
<dbReference type="Proteomes" id="UP001597024">
    <property type="component" value="Unassembled WGS sequence"/>
</dbReference>
<feature type="compositionally biased region" description="Basic and acidic residues" evidence="1">
    <location>
        <begin position="1"/>
        <end position="30"/>
    </location>
</feature>
<evidence type="ECO:0000313" key="3">
    <source>
        <dbReference type="Proteomes" id="UP001597024"/>
    </source>
</evidence>
<evidence type="ECO:0000313" key="2">
    <source>
        <dbReference type="EMBL" id="MFD0885709.1"/>
    </source>
</evidence>
<keyword evidence="3" id="KW-1185">Reference proteome</keyword>
<comment type="caution">
    <text evidence="2">The sequence shown here is derived from an EMBL/GenBank/DDBJ whole genome shotgun (WGS) entry which is preliminary data.</text>
</comment>
<gene>
    <name evidence="2" type="ORF">ACFQ08_14235</name>
</gene>
<dbReference type="EMBL" id="JBHTHX010000419">
    <property type="protein sequence ID" value="MFD0885709.1"/>
    <property type="molecule type" value="Genomic_DNA"/>
</dbReference>
<evidence type="ECO:0000256" key="1">
    <source>
        <dbReference type="SAM" id="MobiDB-lite"/>
    </source>
</evidence>
<feature type="region of interest" description="Disordered" evidence="1">
    <location>
        <begin position="1"/>
        <end position="33"/>
    </location>
</feature>